<proteinExistence type="predicted"/>
<sequence length="613" mass="71010">MLVQGLIFQGEGSTIPVESHHTPTSAPSTSQPPTSPPSMQTTHVAEEAATMPHDSPLPKVHSLGSDEGSMTLHELTVLCTTLSKKVKSLESDLKQTKLTYGAAYTKLIMKVKKLENRIKSSKARRRVRLIVSEDEGDLEDPSKQGRKIAQLDEDERITLFTAPEEVYTAEPDISTANVPVSTAGVEVSTASPEVKTAAESLVYIRRSAAERKDKGKAIMKEAEPVQKKTKLQLEQERLGYEEALRLQEQLDEEERQKIARVHEEANTFNAEEWDNIQAQIEADEELAQKLQAEERGKFSEVEKARLLVEMINERKRLFAQQRAEQRRNKPMTQAQQRTYMCNYIKNMGSHTLQQLKKLSFDEIKELFETTMKRVKDFVPMESDRLVPKISTRSSKRTAETELEHEGSKRQKTNEEQSAEEEKELSEEELQKLMMIVPVEEVYVEALQVKYPIIDWEVYSEDTRKYWKIIRVGNHTEAYQTFDDMLKKFDRDDLDKLWSLVKERFSSTDPTDDKERTLWVELKRLFEPDIDDILWKLQRYMHDPLTWRLYDTCGVHHVSTDRGHDIFMLVEKDYPLTRGILTLMLCNKLQVDQYSEMANELLKKIFILANRPRQ</sequence>
<organism evidence="2 3">
    <name type="scientific">Tanacetum coccineum</name>
    <dbReference type="NCBI Taxonomy" id="301880"/>
    <lineage>
        <taxon>Eukaryota</taxon>
        <taxon>Viridiplantae</taxon>
        <taxon>Streptophyta</taxon>
        <taxon>Embryophyta</taxon>
        <taxon>Tracheophyta</taxon>
        <taxon>Spermatophyta</taxon>
        <taxon>Magnoliopsida</taxon>
        <taxon>eudicotyledons</taxon>
        <taxon>Gunneridae</taxon>
        <taxon>Pentapetalae</taxon>
        <taxon>asterids</taxon>
        <taxon>campanulids</taxon>
        <taxon>Asterales</taxon>
        <taxon>Asteraceae</taxon>
        <taxon>Asteroideae</taxon>
        <taxon>Anthemideae</taxon>
        <taxon>Anthemidinae</taxon>
        <taxon>Tanacetum</taxon>
    </lineage>
</organism>
<feature type="region of interest" description="Disordered" evidence="1">
    <location>
        <begin position="10"/>
        <end position="42"/>
    </location>
</feature>
<gene>
    <name evidence="2" type="ORF">Tco_1043340</name>
</gene>
<dbReference type="Proteomes" id="UP001151760">
    <property type="component" value="Unassembled WGS sequence"/>
</dbReference>
<reference evidence="2" key="2">
    <citation type="submission" date="2022-01" db="EMBL/GenBank/DDBJ databases">
        <authorList>
            <person name="Yamashiro T."/>
            <person name="Shiraishi A."/>
            <person name="Satake H."/>
            <person name="Nakayama K."/>
        </authorList>
    </citation>
    <scope>NUCLEOTIDE SEQUENCE</scope>
</reference>
<reference evidence="2" key="1">
    <citation type="journal article" date="2022" name="Int. J. Mol. Sci.">
        <title>Draft Genome of Tanacetum Coccineum: Genomic Comparison of Closely Related Tanacetum-Family Plants.</title>
        <authorList>
            <person name="Yamashiro T."/>
            <person name="Shiraishi A."/>
            <person name="Nakayama K."/>
            <person name="Satake H."/>
        </authorList>
    </citation>
    <scope>NUCLEOTIDE SEQUENCE</scope>
</reference>
<evidence type="ECO:0000313" key="3">
    <source>
        <dbReference type="Proteomes" id="UP001151760"/>
    </source>
</evidence>
<accession>A0ABQ5GME8</accession>
<feature type="compositionally biased region" description="Acidic residues" evidence="1">
    <location>
        <begin position="416"/>
        <end position="425"/>
    </location>
</feature>
<feature type="compositionally biased region" description="Basic and acidic residues" evidence="1">
    <location>
        <begin position="396"/>
        <end position="414"/>
    </location>
</feature>
<evidence type="ECO:0000313" key="2">
    <source>
        <dbReference type="EMBL" id="GJT76615.1"/>
    </source>
</evidence>
<comment type="caution">
    <text evidence="2">The sequence shown here is derived from an EMBL/GenBank/DDBJ whole genome shotgun (WGS) entry which is preliminary data.</text>
</comment>
<evidence type="ECO:0000256" key="1">
    <source>
        <dbReference type="SAM" id="MobiDB-lite"/>
    </source>
</evidence>
<feature type="compositionally biased region" description="Low complexity" evidence="1">
    <location>
        <begin position="22"/>
        <end position="42"/>
    </location>
</feature>
<protein>
    <submittedName>
        <fullName evidence="2">Uncharacterized protein</fullName>
    </submittedName>
</protein>
<dbReference type="EMBL" id="BQNB010018639">
    <property type="protein sequence ID" value="GJT76615.1"/>
    <property type="molecule type" value="Genomic_DNA"/>
</dbReference>
<feature type="region of interest" description="Disordered" evidence="1">
    <location>
        <begin position="388"/>
        <end position="425"/>
    </location>
</feature>
<name>A0ABQ5GME8_9ASTR</name>
<keyword evidence="3" id="KW-1185">Reference proteome</keyword>